<evidence type="ECO:0000256" key="1">
    <source>
        <dbReference type="ARBA" id="ARBA00022443"/>
    </source>
</evidence>
<dbReference type="AlphaFoldDB" id="A0AAV6FMP6"/>
<feature type="compositionally biased region" description="Basic and acidic residues" evidence="4">
    <location>
        <begin position="225"/>
        <end position="245"/>
    </location>
</feature>
<dbReference type="Pfam" id="PF00018">
    <property type="entry name" value="SH3_1"/>
    <property type="match status" value="1"/>
</dbReference>
<dbReference type="SMART" id="SM00456">
    <property type="entry name" value="WW"/>
    <property type="match status" value="1"/>
</dbReference>
<accession>A0AAV6FMP6</accession>
<evidence type="ECO:0000313" key="8">
    <source>
        <dbReference type="Proteomes" id="UP000823561"/>
    </source>
</evidence>
<feature type="domain" description="WW" evidence="6">
    <location>
        <begin position="399"/>
        <end position="433"/>
    </location>
</feature>
<sequence>MAASATEFVLVLFPYDYTTKDGRSITIQRDDRYILVNRTNSHWWHVRKDPSTKPFYIPARYVQVLEPITDPLAPLNAPSSGTEGEETAAGVGARTTSDQNQPEGEIGPCWLTPTEEKTELELAPSLREPEGLYETTLSLREPEGLYETTLWLPGTPDASSEPTDNGLDSSQRPKREEEEEEEEEVKGREDHGRGPSSGYTAAEDEEDGSTFAIPPLTEPPQPFQDLKDYSHKDPTEPRPDLRFEAKAGALPPQDAGSHDVWDLVADGVYESIDSLGLEPDIQEMVSAPAEPRGETPITDTMPAVPEKDTNTEVAMESVPPPAAADESTEDDTAVYVNLPPFRQRPTDLPFDSSEPSGASPPHQASSPPSSSSLTPSPDDLKRDLHATSATAAPAPLPAAPDSEGWEVHVDEGSGQEFYYHPDSGETTWDRPATMMMDRRRGPTRRRASALVPPHVHLHAPLALRPLVAPCWSGARSAAGGGIVRPPWVACIRLGAHRGRGQRTAILLQPRVGRDILGPAQRDAHTHLAKNTAQGRWTGETGRGHWMG</sequence>
<dbReference type="PROSITE" id="PS01159">
    <property type="entry name" value="WW_DOMAIN_1"/>
    <property type="match status" value="1"/>
</dbReference>
<dbReference type="CDD" id="cd00201">
    <property type="entry name" value="WW"/>
    <property type="match status" value="1"/>
</dbReference>
<dbReference type="InterPro" id="IPR036028">
    <property type="entry name" value="SH3-like_dom_sf"/>
</dbReference>
<keyword evidence="2" id="KW-0343">GTPase activation</keyword>
<organism evidence="7 8">
    <name type="scientific">Alosa alosa</name>
    <name type="common">allis shad</name>
    <dbReference type="NCBI Taxonomy" id="278164"/>
    <lineage>
        <taxon>Eukaryota</taxon>
        <taxon>Metazoa</taxon>
        <taxon>Chordata</taxon>
        <taxon>Craniata</taxon>
        <taxon>Vertebrata</taxon>
        <taxon>Euteleostomi</taxon>
        <taxon>Actinopterygii</taxon>
        <taxon>Neopterygii</taxon>
        <taxon>Teleostei</taxon>
        <taxon>Clupei</taxon>
        <taxon>Clupeiformes</taxon>
        <taxon>Clupeoidei</taxon>
        <taxon>Clupeidae</taxon>
        <taxon>Alosa</taxon>
    </lineage>
</organism>
<evidence type="ECO:0000256" key="3">
    <source>
        <dbReference type="PROSITE-ProRule" id="PRU00192"/>
    </source>
</evidence>
<feature type="compositionally biased region" description="Polar residues" evidence="4">
    <location>
        <begin position="157"/>
        <end position="170"/>
    </location>
</feature>
<evidence type="ECO:0000313" key="7">
    <source>
        <dbReference type="EMBL" id="KAG5262952.1"/>
    </source>
</evidence>
<feature type="domain" description="SH3" evidence="5">
    <location>
        <begin position="4"/>
        <end position="67"/>
    </location>
</feature>
<feature type="region of interest" description="Disordered" evidence="4">
    <location>
        <begin position="287"/>
        <end position="381"/>
    </location>
</feature>
<evidence type="ECO:0000259" key="5">
    <source>
        <dbReference type="PROSITE" id="PS50002"/>
    </source>
</evidence>
<protein>
    <submittedName>
        <fullName evidence="7">Uncharacterized protein</fullName>
    </submittedName>
</protein>
<evidence type="ECO:0000256" key="2">
    <source>
        <dbReference type="ARBA" id="ARBA00022468"/>
    </source>
</evidence>
<dbReference type="Gene3D" id="2.20.70.10">
    <property type="match status" value="1"/>
</dbReference>
<dbReference type="GO" id="GO:0005737">
    <property type="term" value="C:cytoplasm"/>
    <property type="evidence" value="ECO:0007669"/>
    <property type="project" value="TreeGrafter"/>
</dbReference>
<keyword evidence="1 3" id="KW-0728">SH3 domain</keyword>
<evidence type="ECO:0000256" key="4">
    <source>
        <dbReference type="SAM" id="MobiDB-lite"/>
    </source>
</evidence>
<dbReference type="PANTHER" id="PTHR23176:SF129">
    <property type="entry name" value="RHO GTPASE ACTIVATING PROTEIN AT 16F, ISOFORM E-RELATED"/>
    <property type="match status" value="1"/>
</dbReference>
<evidence type="ECO:0000259" key="6">
    <source>
        <dbReference type="PROSITE" id="PS50020"/>
    </source>
</evidence>
<proteinExistence type="predicted"/>
<reference evidence="7" key="1">
    <citation type="submission" date="2020-10" db="EMBL/GenBank/DDBJ databases">
        <title>Chromosome-scale genome assembly of the Allis shad, Alosa alosa.</title>
        <authorList>
            <person name="Margot Z."/>
            <person name="Christophe K."/>
            <person name="Cabau C."/>
            <person name="Louis A."/>
            <person name="Berthelot C."/>
            <person name="Parey E."/>
            <person name="Roest Crollius H."/>
            <person name="Montfort J."/>
            <person name="Robinson-Rechavi M."/>
            <person name="Bucao C."/>
            <person name="Bouchez O."/>
            <person name="Gislard M."/>
            <person name="Lluch J."/>
            <person name="Milhes M."/>
            <person name="Lampietro C."/>
            <person name="Lopez Roques C."/>
            <person name="Donnadieu C."/>
            <person name="Braasch I."/>
            <person name="Desvignes T."/>
            <person name="Postlethwait J."/>
            <person name="Bobe J."/>
            <person name="Guiguen Y."/>
        </authorList>
    </citation>
    <scope>NUCLEOTIDE SEQUENCE</scope>
    <source>
        <strain evidence="7">M-15738</strain>
        <tissue evidence="7">Blood</tissue>
    </source>
</reference>
<dbReference type="Pfam" id="PF00397">
    <property type="entry name" value="WW"/>
    <property type="match status" value="1"/>
</dbReference>
<dbReference type="Proteomes" id="UP000823561">
    <property type="component" value="Chromosome 22"/>
</dbReference>
<feature type="region of interest" description="Disordered" evidence="4">
    <location>
        <begin position="149"/>
        <end position="258"/>
    </location>
</feature>
<dbReference type="InterPro" id="IPR036020">
    <property type="entry name" value="WW_dom_sf"/>
</dbReference>
<dbReference type="Gene3D" id="2.30.30.40">
    <property type="entry name" value="SH3 Domains"/>
    <property type="match status" value="1"/>
</dbReference>
<comment type="caution">
    <text evidence="7">The sequence shown here is derived from an EMBL/GenBank/DDBJ whole genome shotgun (WGS) entry which is preliminary data.</text>
</comment>
<dbReference type="PROSITE" id="PS50020">
    <property type="entry name" value="WW_DOMAIN_2"/>
    <property type="match status" value="1"/>
</dbReference>
<feature type="compositionally biased region" description="Low complexity" evidence="4">
    <location>
        <begin position="355"/>
        <end position="377"/>
    </location>
</feature>
<dbReference type="EMBL" id="JADWDJ010000022">
    <property type="protein sequence ID" value="KAG5262952.1"/>
    <property type="molecule type" value="Genomic_DNA"/>
</dbReference>
<dbReference type="InterPro" id="IPR001452">
    <property type="entry name" value="SH3_domain"/>
</dbReference>
<dbReference type="PROSITE" id="PS50002">
    <property type="entry name" value="SH3"/>
    <property type="match status" value="1"/>
</dbReference>
<name>A0AAV6FMP6_9TELE</name>
<dbReference type="PANTHER" id="PTHR23176">
    <property type="entry name" value="RHO/RAC/CDC GTPASE-ACTIVATING PROTEIN"/>
    <property type="match status" value="1"/>
</dbReference>
<dbReference type="SUPFAM" id="SSF50044">
    <property type="entry name" value="SH3-domain"/>
    <property type="match status" value="1"/>
</dbReference>
<feature type="compositionally biased region" description="Low complexity" evidence="4">
    <location>
        <begin position="87"/>
        <end position="96"/>
    </location>
</feature>
<dbReference type="InterPro" id="IPR001202">
    <property type="entry name" value="WW_dom"/>
</dbReference>
<keyword evidence="8" id="KW-1185">Reference proteome</keyword>
<dbReference type="GO" id="GO:0005096">
    <property type="term" value="F:GTPase activator activity"/>
    <property type="evidence" value="ECO:0007669"/>
    <property type="project" value="UniProtKB-KW"/>
</dbReference>
<dbReference type="SUPFAM" id="SSF51045">
    <property type="entry name" value="WW domain"/>
    <property type="match status" value="1"/>
</dbReference>
<feature type="region of interest" description="Disordered" evidence="4">
    <location>
        <begin position="78"/>
        <end position="114"/>
    </location>
</feature>
<gene>
    <name evidence="7" type="ORF">AALO_G00280830</name>
</gene>
<dbReference type="InterPro" id="IPR050729">
    <property type="entry name" value="Rho-GAP"/>
</dbReference>